<sequence length="529" mass="60117">MKKHILAVILLIAAVFITYKSLPNSYFEQDEWHTFARFLSVRDGGSRDLMEATLLSGPLTHFTPLSFLTKYALFNQFGLEPYGYFVASLVFHSLVVVGIYYYLYLLTQNRPAAFVGGTFFAVNSSHMQAVSWIGTFEGSEGAALFGVLSLIFCFLYDRDKKIKYLLVSALSLLTALLFKETAFSFFVFYILILFVRGFDQNKKKKLLMLSLTAVFYLVLKFSYLVFGFTPHAPSVTFSSTSFALPLVYNAAALPVKTFSVGLMPRQFLINFSTAWADRFLGIKSLDNMIWANTQFAVFDFIAILLGLLILLPAFLKSGRNGLIKLSLLMALSGAAPFLIFRQPLIFLDSRLYYVPVIGVTILIAAAVQALNRKYWITVPVAVILLVSHVNFAWREIDRLIAEGNSRKLILNEILKNYPKISGRTVFFIDSDTGYFGLKEKTVPFQSGFGQTLLVNYVFRGEINSKMFENDFLWEIYSQGYKETDGKGFGYFRDRQTLEKALKENRIPIEDVVSLFWKGESQELKKDEIR</sequence>
<gene>
    <name evidence="2" type="ORF">UX13_C0023G0009</name>
</gene>
<organism evidence="2 3">
    <name type="scientific">Candidatus Woesebacteria bacterium GW2011_GWB1_45_5</name>
    <dbReference type="NCBI Taxonomy" id="1618581"/>
    <lineage>
        <taxon>Bacteria</taxon>
        <taxon>Candidatus Woeseibacteriota</taxon>
    </lineage>
</organism>
<dbReference type="EMBL" id="LCLA01000023">
    <property type="protein sequence ID" value="KKU10009.1"/>
    <property type="molecule type" value="Genomic_DNA"/>
</dbReference>
<feature type="transmembrane region" description="Helical" evidence="1">
    <location>
        <begin position="321"/>
        <end position="339"/>
    </location>
</feature>
<keyword evidence="1" id="KW-0472">Membrane</keyword>
<dbReference type="AlphaFoldDB" id="A0A0G1MP86"/>
<feature type="transmembrane region" description="Helical" evidence="1">
    <location>
        <begin position="141"/>
        <end position="158"/>
    </location>
</feature>
<dbReference type="Proteomes" id="UP000034329">
    <property type="component" value="Unassembled WGS sequence"/>
</dbReference>
<evidence type="ECO:0000256" key="1">
    <source>
        <dbReference type="SAM" id="Phobius"/>
    </source>
</evidence>
<accession>A0A0G1MP86</accession>
<reference evidence="2 3" key="1">
    <citation type="journal article" date="2015" name="Nature">
        <title>rRNA introns, odd ribosomes, and small enigmatic genomes across a large radiation of phyla.</title>
        <authorList>
            <person name="Brown C.T."/>
            <person name="Hug L.A."/>
            <person name="Thomas B.C."/>
            <person name="Sharon I."/>
            <person name="Castelle C.J."/>
            <person name="Singh A."/>
            <person name="Wilkins M.J."/>
            <person name="Williams K.H."/>
            <person name="Banfield J.F."/>
        </authorList>
    </citation>
    <scope>NUCLEOTIDE SEQUENCE [LARGE SCALE GENOMIC DNA]</scope>
</reference>
<name>A0A0G1MP86_9BACT</name>
<feature type="transmembrane region" description="Helical" evidence="1">
    <location>
        <begin position="246"/>
        <end position="268"/>
    </location>
</feature>
<feature type="transmembrane region" description="Helical" evidence="1">
    <location>
        <begin position="351"/>
        <end position="368"/>
    </location>
</feature>
<feature type="transmembrane region" description="Helical" evidence="1">
    <location>
        <begin position="374"/>
        <end position="393"/>
    </location>
</feature>
<feature type="transmembrane region" description="Helical" evidence="1">
    <location>
        <begin position="164"/>
        <end position="194"/>
    </location>
</feature>
<feature type="transmembrane region" description="Helical" evidence="1">
    <location>
        <begin position="289"/>
        <end position="315"/>
    </location>
</feature>
<feature type="transmembrane region" description="Helical" evidence="1">
    <location>
        <begin position="82"/>
        <end position="103"/>
    </location>
</feature>
<evidence type="ECO:0000313" key="3">
    <source>
        <dbReference type="Proteomes" id="UP000034329"/>
    </source>
</evidence>
<keyword evidence="1" id="KW-0812">Transmembrane</keyword>
<evidence type="ECO:0000313" key="2">
    <source>
        <dbReference type="EMBL" id="KKU10009.1"/>
    </source>
</evidence>
<keyword evidence="1" id="KW-1133">Transmembrane helix</keyword>
<feature type="transmembrane region" description="Helical" evidence="1">
    <location>
        <begin position="206"/>
        <end position="226"/>
    </location>
</feature>
<protein>
    <submittedName>
        <fullName evidence="2">TPR domain protein</fullName>
    </submittedName>
</protein>
<proteinExistence type="predicted"/>
<comment type="caution">
    <text evidence="2">The sequence shown here is derived from an EMBL/GenBank/DDBJ whole genome shotgun (WGS) entry which is preliminary data.</text>
</comment>